<evidence type="ECO:0000313" key="3">
    <source>
        <dbReference type="Proteomes" id="UP000663873"/>
    </source>
</evidence>
<dbReference type="InterPro" id="IPR001666">
    <property type="entry name" value="PI_transfer"/>
</dbReference>
<protein>
    <recommendedName>
        <fullName evidence="1">Phosphatidylinositol transfer protein N-terminal domain-containing protein</fullName>
    </recommendedName>
</protein>
<dbReference type="InterPro" id="IPR055261">
    <property type="entry name" value="PI_transfer_N"/>
</dbReference>
<dbReference type="SUPFAM" id="SSF55961">
    <property type="entry name" value="Bet v1-like"/>
    <property type="match status" value="1"/>
</dbReference>
<dbReference type="AlphaFoldDB" id="A0A821PVM1"/>
<dbReference type="PANTHER" id="PTHR10658:SF81">
    <property type="entry name" value="PROTEIN RETINAL DEGENERATION B"/>
    <property type="match status" value="1"/>
</dbReference>
<accession>A0A821PVM1</accession>
<dbReference type="InterPro" id="IPR023393">
    <property type="entry name" value="START-like_dom_sf"/>
</dbReference>
<dbReference type="GO" id="GO:0035091">
    <property type="term" value="F:phosphatidylinositol binding"/>
    <property type="evidence" value="ECO:0007669"/>
    <property type="project" value="TreeGrafter"/>
</dbReference>
<dbReference type="Pfam" id="PF02121">
    <property type="entry name" value="IP_trans"/>
    <property type="match status" value="1"/>
</dbReference>
<reference evidence="2" key="1">
    <citation type="submission" date="2021-02" db="EMBL/GenBank/DDBJ databases">
        <authorList>
            <person name="Nowell W R."/>
        </authorList>
    </citation>
    <scope>NUCLEOTIDE SEQUENCE</scope>
</reference>
<name>A0A821PVM1_9BILA</name>
<dbReference type="EMBL" id="CAJOBP010050432">
    <property type="protein sequence ID" value="CAF4810344.1"/>
    <property type="molecule type" value="Genomic_DNA"/>
</dbReference>
<dbReference type="Gene3D" id="3.30.530.20">
    <property type="match status" value="1"/>
</dbReference>
<comment type="caution">
    <text evidence="2">The sequence shown here is derived from an EMBL/GenBank/DDBJ whole genome shotgun (WGS) entry which is preliminary data.</text>
</comment>
<feature type="domain" description="Phosphatidylinositol transfer protein N-terminal" evidence="1">
    <location>
        <begin position="1"/>
        <end position="52"/>
    </location>
</feature>
<dbReference type="GO" id="GO:0008525">
    <property type="term" value="F:phosphatidylcholine transporter activity"/>
    <property type="evidence" value="ECO:0007669"/>
    <property type="project" value="TreeGrafter"/>
</dbReference>
<dbReference type="PRINTS" id="PR00391">
    <property type="entry name" value="PITRANSFER"/>
</dbReference>
<evidence type="ECO:0000313" key="2">
    <source>
        <dbReference type="EMBL" id="CAF4810344.1"/>
    </source>
</evidence>
<dbReference type="GO" id="GO:0005737">
    <property type="term" value="C:cytoplasm"/>
    <property type="evidence" value="ECO:0007669"/>
    <property type="project" value="TreeGrafter"/>
</dbReference>
<keyword evidence="3" id="KW-1185">Reference proteome</keyword>
<feature type="non-terminal residue" evidence="2">
    <location>
        <position position="1"/>
    </location>
</feature>
<evidence type="ECO:0000259" key="1">
    <source>
        <dbReference type="Pfam" id="PF02121"/>
    </source>
</evidence>
<dbReference type="PANTHER" id="PTHR10658">
    <property type="entry name" value="PHOSPHATIDYLINOSITOL TRANSFER PROTEIN"/>
    <property type="match status" value="1"/>
</dbReference>
<gene>
    <name evidence="2" type="ORF">UJA718_LOCUS41697</name>
</gene>
<dbReference type="GO" id="GO:0008526">
    <property type="term" value="F:phosphatidylinositol transfer activity"/>
    <property type="evidence" value="ECO:0007669"/>
    <property type="project" value="TreeGrafter"/>
</dbReference>
<proteinExistence type="predicted"/>
<sequence>MCAYKLCRAEFRYWGMQSRCERFIHEIALRKTILRAHRQAWCWQDEYQGLTLA</sequence>
<dbReference type="GO" id="GO:0031210">
    <property type="term" value="F:phosphatidylcholine binding"/>
    <property type="evidence" value="ECO:0007669"/>
    <property type="project" value="TreeGrafter"/>
</dbReference>
<dbReference type="Proteomes" id="UP000663873">
    <property type="component" value="Unassembled WGS sequence"/>
</dbReference>
<organism evidence="2 3">
    <name type="scientific">Rotaria socialis</name>
    <dbReference type="NCBI Taxonomy" id="392032"/>
    <lineage>
        <taxon>Eukaryota</taxon>
        <taxon>Metazoa</taxon>
        <taxon>Spiralia</taxon>
        <taxon>Gnathifera</taxon>
        <taxon>Rotifera</taxon>
        <taxon>Eurotatoria</taxon>
        <taxon>Bdelloidea</taxon>
        <taxon>Philodinida</taxon>
        <taxon>Philodinidae</taxon>
        <taxon>Rotaria</taxon>
    </lineage>
</organism>